<dbReference type="InterPro" id="IPR013078">
    <property type="entry name" value="His_Pase_superF_clade-1"/>
</dbReference>
<organism evidence="2 3">
    <name type="scientific">Curvibacter microcysteis</name>
    <dbReference type="NCBI Taxonomy" id="3026419"/>
    <lineage>
        <taxon>Bacteria</taxon>
        <taxon>Pseudomonadati</taxon>
        <taxon>Pseudomonadota</taxon>
        <taxon>Betaproteobacteria</taxon>
        <taxon>Burkholderiales</taxon>
        <taxon>Comamonadaceae</taxon>
        <taxon>Curvibacter</taxon>
    </lineage>
</organism>
<protein>
    <submittedName>
        <fullName evidence="2">Histidine phosphatase family protein</fullName>
    </submittedName>
</protein>
<gene>
    <name evidence="2" type="ORF">PSQ39_19245</name>
</gene>
<dbReference type="Proteomes" id="UP001528672">
    <property type="component" value="Unassembled WGS sequence"/>
</dbReference>
<dbReference type="Gene3D" id="3.40.50.1240">
    <property type="entry name" value="Phosphoglycerate mutase-like"/>
    <property type="match status" value="1"/>
</dbReference>
<keyword evidence="3" id="KW-1185">Reference proteome</keyword>
<dbReference type="CDD" id="cd07040">
    <property type="entry name" value="HP"/>
    <property type="match status" value="1"/>
</dbReference>
<dbReference type="RefSeq" id="WP_273928837.1">
    <property type="nucleotide sequence ID" value="NZ_JAQSIO010000009.1"/>
</dbReference>
<name>A0ABT5MJS3_9BURK</name>
<accession>A0ABT5MJS3</accession>
<evidence type="ECO:0000313" key="2">
    <source>
        <dbReference type="EMBL" id="MDD0816778.1"/>
    </source>
</evidence>
<dbReference type="InterPro" id="IPR029033">
    <property type="entry name" value="His_PPase_superfam"/>
</dbReference>
<feature type="signal peptide" evidence="1">
    <location>
        <begin position="1"/>
        <end position="28"/>
    </location>
</feature>
<reference evidence="2 3" key="1">
    <citation type="submission" date="2023-02" db="EMBL/GenBank/DDBJ databases">
        <title>Bacterial whole genome sequence for Curvibacter sp. HBC28.</title>
        <authorList>
            <person name="Le V."/>
            <person name="Ko S.-R."/>
            <person name="Ahn C.-Y."/>
            <person name="Oh H.-M."/>
        </authorList>
    </citation>
    <scope>NUCLEOTIDE SEQUENCE [LARGE SCALE GENOMIC DNA]</scope>
    <source>
        <strain evidence="2 3">HBC28</strain>
    </source>
</reference>
<keyword evidence="1" id="KW-0732">Signal</keyword>
<comment type="caution">
    <text evidence="2">The sequence shown here is derived from an EMBL/GenBank/DDBJ whole genome shotgun (WGS) entry which is preliminary data.</text>
</comment>
<dbReference type="Pfam" id="PF00300">
    <property type="entry name" value="His_Phos_1"/>
    <property type="match status" value="1"/>
</dbReference>
<evidence type="ECO:0000256" key="1">
    <source>
        <dbReference type="SAM" id="SignalP"/>
    </source>
</evidence>
<feature type="chain" id="PRO_5046075963" evidence="1">
    <location>
        <begin position="29"/>
        <end position="195"/>
    </location>
</feature>
<proteinExistence type="predicted"/>
<evidence type="ECO:0000313" key="3">
    <source>
        <dbReference type="Proteomes" id="UP001528672"/>
    </source>
</evidence>
<dbReference type="EMBL" id="JAQSIO010000009">
    <property type="protein sequence ID" value="MDD0816778.1"/>
    <property type="molecule type" value="Genomic_DNA"/>
</dbReference>
<sequence length="195" mass="21129">MNIKAIWSAALAFCRWLVLLGLGTAAQATELSEALAGPQHVLLMRHAYAPGYGDPSGYVLGRCETQRLLNDEGKAQAVETGSWLQQQGVKQAEVHTSPWCRCQQTAERLGLGEPRTQSALGSFFDQPEQATSQNLALQRLIADRLLSKGSQALVLVTHDVNIHAFSGLTVHSGDMVLARVNAQGQGLEFKVLKQP</sequence>
<dbReference type="SUPFAM" id="SSF53254">
    <property type="entry name" value="Phosphoglycerate mutase-like"/>
    <property type="match status" value="1"/>
</dbReference>